<evidence type="ECO:0008006" key="4">
    <source>
        <dbReference type="Google" id="ProtNLM"/>
    </source>
</evidence>
<dbReference type="VEuPathDB" id="VectorBase:HLOH_053472"/>
<dbReference type="GO" id="GO:0008028">
    <property type="term" value="F:monocarboxylic acid transmembrane transporter activity"/>
    <property type="evidence" value="ECO:0007669"/>
    <property type="project" value="TreeGrafter"/>
</dbReference>
<gene>
    <name evidence="2" type="ORF">HPB48_000120</name>
</gene>
<dbReference type="InterPro" id="IPR050327">
    <property type="entry name" value="Proton-linked_MCT"/>
</dbReference>
<accession>A0A9J6GQK7</accession>
<dbReference type="PANTHER" id="PTHR11360">
    <property type="entry name" value="MONOCARBOXYLATE TRANSPORTER"/>
    <property type="match status" value="1"/>
</dbReference>
<keyword evidence="1" id="KW-1133">Transmembrane helix</keyword>
<dbReference type="OrthoDB" id="6489986at2759"/>
<dbReference type="SUPFAM" id="SSF103473">
    <property type="entry name" value="MFS general substrate transporter"/>
    <property type="match status" value="1"/>
</dbReference>
<feature type="transmembrane region" description="Helical" evidence="1">
    <location>
        <begin position="12"/>
        <end position="30"/>
    </location>
</feature>
<evidence type="ECO:0000256" key="1">
    <source>
        <dbReference type="SAM" id="Phobius"/>
    </source>
</evidence>
<name>A0A9J6GQK7_HAELO</name>
<dbReference type="PANTHER" id="PTHR11360:SF303">
    <property type="entry name" value="MAJOR FACILITATOR SUPERFAMILY (MFS) PROFILE DOMAIN-CONTAINING PROTEIN"/>
    <property type="match status" value="1"/>
</dbReference>
<keyword evidence="1" id="KW-0812">Transmembrane</keyword>
<evidence type="ECO:0000313" key="2">
    <source>
        <dbReference type="EMBL" id="KAH9377594.1"/>
    </source>
</evidence>
<keyword evidence="1" id="KW-0472">Membrane</keyword>
<keyword evidence="3" id="KW-1185">Reference proteome</keyword>
<feature type="transmembrane region" description="Helical" evidence="1">
    <location>
        <begin position="130"/>
        <end position="149"/>
    </location>
</feature>
<dbReference type="Proteomes" id="UP000821853">
    <property type="component" value="Unassembled WGS sequence"/>
</dbReference>
<evidence type="ECO:0000313" key="3">
    <source>
        <dbReference type="Proteomes" id="UP000821853"/>
    </source>
</evidence>
<dbReference type="AlphaFoldDB" id="A0A9J6GQK7"/>
<dbReference type="EMBL" id="JABSTR010000008">
    <property type="protein sequence ID" value="KAH9377594.1"/>
    <property type="molecule type" value="Genomic_DNA"/>
</dbReference>
<proteinExistence type="predicted"/>
<organism evidence="2 3">
    <name type="scientific">Haemaphysalis longicornis</name>
    <name type="common">Bush tick</name>
    <dbReference type="NCBI Taxonomy" id="44386"/>
    <lineage>
        <taxon>Eukaryota</taxon>
        <taxon>Metazoa</taxon>
        <taxon>Ecdysozoa</taxon>
        <taxon>Arthropoda</taxon>
        <taxon>Chelicerata</taxon>
        <taxon>Arachnida</taxon>
        <taxon>Acari</taxon>
        <taxon>Parasitiformes</taxon>
        <taxon>Ixodida</taxon>
        <taxon>Ixodoidea</taxon>
        <taxon>Ixodidae</taxon>
        <taxon>Haemaphysalinae</taxon>
        <taxon>Haemaphysalis</taxon>
    </lineage>
</organism>
<sequence>MHFDKYLSVASGLRDAGTTVCAFVFPSLLAALNGKYGLRGTILIYSGLLMNVTAIALYLWIRARKTERREWNRLQAIYSKRISVISGLGGRIQPCPESCNGITKHSTFPVANDTEEPSTLRQNLAIMKEARFYVVVLGAVVEIYGYTTFLSTIDDYALGQGHLAT</sequence>
<protein>
    <recommendedName>
        <fullName evidence="4">Monocarboxylate transporter</fullName>
    </recommendedName>
</protein>
<comment type="caution">
    <text evidence="2">The sequence shown here is derived from an EMBL/GenBank/DDBJ whole genome shotgun (WGS) entry which is preliminary data.</text>
</comment>
<dbReference type="InterPro" id="IPR036259">
    <property type="entry name" value="MFS_trans_sf"/>
</dbReference>
<feature type="transmembrane region" description="Helical" evidence="1">
    <location>
        <begin position="42"/>
        <end position="61"/>
    </location>
</feature>
<reference evidence="2 3" key="1">
    <citation type="journal article" date="2020" name="Cell">
        <title>Large-Scale Comparative Analyses of Tick Genomes Elucidate Their Genetic Diversity and Vector Capacities.</title>
        <authorList>
            <consortium name="Tick Genome and Microbiome Consortium (TIGMIC)"/>
            <person name="Jia N."/>
            <person name="Wang J."/>
            <person name="Shi W."/>
            <person name="Du L."/>
            <person name="Sun Y."/>
            <person name="Zhan W."/>
            <person name="Jiang J.F."/>
            <person name="Wang Q."/>
            <person name="Zhang B."/>
            <person name="Ji P."/>
            <person name="Bell-Sakyi L."/>
            <person name="Cui X.M."/>
            <person name="Yuan T.T."/>
            <person name="Jiang B.G."/>
            <person name="Yang W.F."/>
            <person name="Lam T.T."/>
            <person name="Chang Q.C."/>
            <person name="Ding S.J."/>
            <person name="Wang X.J."/>
            <person name="Zhu J.G."/>
            <person name="Ruan X.D."/>
            <person name="Zhao L."/>
            <person name="Wei J.T."/>
            <person name="Ye R.Z."/>
            <person name="Que T.C."/>
            <person name="Du C.H."/>
            <person name="Zhou Y.H."/>
            <person name="Cheng J.X."/>
            <person name="Dai P.F."/>
            <person name="Guo W.B."/>
            <person name="Han X.H."/>
            <person name="Huang E.J."/>
            <person name="Li L.F."/>
            <person name="Wei W."/>
            <person name="Gao Y.C."/>
            <person name="Liu J.Z."/>
            <person name="Shao H.Z."/>
            <person name="Wang X."/>
            <person name="Wang C.C."/>
            <person name="Yang T.C."/>
            <person name="Huo Q.B."/>
            <person name="Li W."/>
            <person name="Chen H.Y."/>
            <person name="Chen S.E."/>
            <person name="Zhou L.G."/>
            <person name="Ni X.B."/>
            <person name="Tian J.H."/>
            <person name="Sheng Y."/>
            <person name="Liu T."/>
            <person name="Pan Y.S."/>
            <person name="Xia L.Y."/>
            <person name="Li J."/>
            <person name="Zhao F."/>
            <person name="Cao W.C."/>
        </authorList>
    </citation>
    <scope>NUCLEOTIDE SEQUENCE [LARGE SCALE GENOMIC DNA]</scope>
    <source>
        <strain evidence="2">HaeL-2018</strain>
    </source>
</reference>